<accession>A0A858RS24</accession>
<dbReference type="Proteomes" id="UP000501812">
    <property type="component" value="Chromosome"/>
</dbReference>
<reference evidence="2 3" key="1">
    <citation type="submission" date="2020-04" db="EMBL/GenBank/DDBJ databases">
        <title>Luteolibacter sp. G-1-1-1 isolated from soil.</title>
        <authorList>
            <person name="Dahal R.H."/>
        </authorList>
    </citation>
    <scope>NUCLEOTIDE SEQUENCE [LARGE SCALE GENOMIC DNA]</scope>
    <source>
        <strain evidence="2 3">G-1-1-1</strain>
    </source>
</reference>
<feature type="chain" id="PRO_5032486089" description="Lipoprotein" evidence="1">
    <location>
        <begin position="18"/>
        <end position="132"/>
    </location>
</feature>
<name>A0A858RS24_9BACT</name>
<feature type="signal peptide" evidence="1">
    <location>
        <begin position="1"/>
        <end position="17"/>
    </location>
</feature>
<keyword evidence="1" id="KW-0732">Signal</keyword>
<keyword evidence="3" id="KW-1185">Reference proteome</keyword>
<dbReference type="AlphaFoldDB" id="A0A858RS24"/>
<gene>
    <name evidence="2" type="ORF">HHL09_24175</name>
</gene>
<protein>
    <recommendedName>
        <fullName evidence="4">Lipoprotein</fullName>
    </recommendedName>
</protein>
<dbReference type="RefSeq" id="WP_169457230.1">
    <property type="nucleotide sequence ID" value="NZ_CP051774.1"/>
</dbReference>
<proteinExistence type="predicted"/>
<dbReference type="KEGG" id="luo:HHL09_24175"/>
<evidence type="ECO:0000313" key="3">
    <source>
        <dbReference type="Proteomes" id="UP000501812"/>
    </source>
</evidence>
<dbReference type="EMBL" id="CP051774">
    <property type="protein sequence ID" value="QJE98743.1"/>
    <property type="molecule type" value="Genomic_DNA"/>
</dbReference>
<evidence type="ECO:0000256" key="1">
    <source>
        <dbReference type="SAM" id="SignalP"/>
    </source>
</evidence>
<evidence type="ECO:0008006" key="4">
    <source>
        <dbReference type="Google" id="ProtNLM"/>
    </source>
</evidence>
<organism evidence="2 3">
    <name type="scientific">Luteolibacter luteus</name>
    <dbReference type="NCBI Taxonomy" id="2728835"/>
    <lineage>
        <taxon>Bacteria</taxon>
        <taxon>Pseudomonadati</taxon>
        <taxon>Verrucomicrobiota</taxon>
        <taxon>Verrucomicrobiia</taxon>
        <taxon>Verrucomicrobiales</taxon>
        <taxon>Verrucomicrobiaceae</taxon>
        <taxon>Luteolibacter</taxon>
    </lineage>
</organism>
<evidence type="ECO:0000313" key="2">
    <source>
        <dbReference type="EMBL" id="QJE98743.1"/>
    </source>
</evidence>
<sequence>MKAISLASPVLLSLALASCTTTKGYRHKDQTITVSQRGLITRGDPTNYWIVGAKPNQVTSAENLSVYRKTLARGSSAAPLKCSGFVDTTRSSRIEVQLAEKHGGSWQKASVNGAHKLVDETAPKPFYHWLIP</sequence>
<dbReference type="PROSITE" id="PS51257">
    <property type="entry name" value="PROKAR_LIPOPROTEIN"/>
    <property type="match status" value="1"/>
</dbReference>